<dbReference type="InterPro" id="IPR032675">
    <property type="entry name" value="LRR_dom_sf"/>
</dbReference>
<dbReference type="EMBL" id="KV426272">
    <property type="protein sequence ID" value="KZV83423.1"/>
    <property type="molecule type" value="Genomic_DNA"/>
</dbReference>
<evidence type="ECO:0008006" key="3">
    <source>
        <dbReference type="Google" id="ProtNLM"/>
    </source>
</evidence>
<dbReference type="Proteomes" id="UP000077266">
    <property type="component" value="Unassembled WGS sequence"/>
</dbReference>
<dbReference type="AlphaFoldDB" id="A0A165CYA1"/>
<accession>A0A165CYA1</accession>
<sequence length="542" mass="60516">MPEPAPEVNPNLPATGAGIAVVLERVAAQERKIAAAGVAVAEAKLQLKEADAVFAEAQARHRAALDVYDAARRLYWKDQEAHRTVESAVTSAQKLLDAALREMDVVRAPLHSSRRTPLEVLGLIFEFCVDLDLSQQSPPDFRRQPFLLARVCSRWRRVALLHPRVWANIDISLDRIKSKNVPASRKYLSNMFTRAGKAAVKLRFSRCRESRSYDTPVVKILLPELRRCHSLHIDIHLCKNDTALPLLYAEFPALRQLRFDVQTDNPDIVDLTRLLPHTPVLCDLSGQYPFQDRTPHIPQLVTASLKYCSLMSVCNLLGIAPCLHTLRLESTRTPMRSSFPSLNDYVSRVETLTIMCDYARTTTLVDFARCARFTAVKSLSLIGRHEGAEARMEFFAHVAEHMGSTLTRLHVGLSHKVAQSLHLLLAALPLCSELSSFKLDAHFMAQSELSAVCEFLGSPSEDTSGIWVCPKLQTIDLDECRFSNCQPEAAIAVLLERRLEAANNDAIPVSLRLSGITNLVRPQTASRELCETIRRLLAPKAE</sequence>
<name>A0A165CYA1_EXIGL</name>
<keyword evidence="2" id="KW-1185">Reference proteome</keyword>
<dbReference type="InParanoid" id="A0A165CYA1"/>
<dbReference type="SUPFAM" id="SSF52047">
    <property type="entry name" value="RNI-like"/>
    <property type="match status" value="1"/>
</dbReference>
<dbReference type="Gene3D" id="3.80.10.10">
    <property type="entry name" value="Ribonuclease Inhibitor"/>
    <property type="match status" value="1"/>
</dbReference>
<proteinExistence type="predicted"/>
<gene>
    <name evidence="1" type="ORF">EXIGLDRAFT_777585</name>
</gene>
<dbReference type="OrthoDB" id="3365698at2759"/>
<organism evidence="1 2">
    <name type="scientific">Exidia glandulosa HHB12029</name>
    <dbReference type="NCBI Taxonomy" id="1314781"/>
    <lineage>
        <taxon>Eukaryota</taxon>
        <taxon>Fungi</taxon>
        <taxon>Dikarya</taxon>
        <taxon>Basidiomycota</taxon>
        <taxon>Agaricomycotina</taxon>
        <taxon>Agaricomycetes</taxon>
        <taxon>Auriculariales</taxon>
        <taxon>Exidiaceae</taxon>
        <taxon>Exidia</taxon>
    </lineage>
</organism>
<dbReference type="STRING" id="1314781.A0A165CYA1"/>
<evidence type="ECO:0000313" key="1">
    <source>
        <dbReference type="EMBL" id="KZV83423.1"/>
    </source>
</evidence>
<protein>
    <recommendedName>
        <fullName evidence="3">F-box domain-containing protein</fullName>
    </recommendedName>
</protein>
<evidence type="ECO:0000313" key="2">
    <source>
        <dbReference type="Proteomes" id="UP000077266"/>
    </source>
</evidence>
<reference evidence="1 2" key="1">
    <citation type="journal article" date="2016" name="Mol. Biol. Evol.">
        <title>Comparative Genomics of Early-Diverging Mushroom-Forming Fungi Provides Insights into the Origins of Lignocellulose Decay Capabilities.</title>
        <authorList>
            <person name="Nagy L.G."/>
            <person name="Riley R."/>
            <person name="Tritt A."/>
            <person name="Adam C."/>
            <person name="Daum C."/>
            <person name="Floudas D."/>
            <person name="Sun H."/>
            <person name="Yadav J.S."/>
            <person name="Pangilinan J."/>
            <person name="Larsson K.H."/>
            <person name="Matsuura K."/>
            <person name="Barry K."/>
            <person name="Labutti K."/>
            <person name="Kuo R."/>
            <person name="Ohm R.A."/>
            <person name="Bhattacharya S.S."/>
            <person name="Shirouzu T."/>
            <person name="Yoshinaga Y."/>
            <person name="Martin F.M."/>
            <person name="Grigoriev I.V."/>
            <person name="Hibbett D.S."/>
        </authorList>
    </citation>
    <scope>NUCLEOTIDE SEQUENCE [LARGE SCALE GENOMIC DNA]</scope>
    <source>
        <strain evidence="1 2">HHB12029</strain>
    </source>
</reference>